<feature type="domain" description="RNA polymerase sigma-70 region 2" evidence="5">
    <location>
        <begin position="19"/>
        <end position="77"/>
    </location>
</feature>
<evidence type="ECO:0000256" key="1">
    <source>
        <dbReference type="ARBA" id="ARBA00010641"/>
    </source>
</evidence>
<comment type="similarity">
    <text evidence="1">Belongs to the sigma-70 factor family. ECF subfamily.</text>
</comment>
<dbReference type="InterPro" id="IPR014284">
    <property type="entry name" value="RNA_pol_sigma-70_dom"/>
</dbReference>
<dbReference type="AlphaFoldDB" id="A0A437M013"/>
<dbReference type="InterPro" id="IPR039425">
    <property type="entry name" value="RNA_pol_sigma-70-like"/>
</dbReference>
<dbReference type="InterPro" id="IPR013324">
    <property type="entry name" value="RNA_pol_sigma_r3/r4-like"/>
</dbReference>
<dbReference type="Gene3D" id="1.10.1740.10">
    <property type="match status" value="1"/>
</dbReference>
<dbReference type="NCBIfam" id="TIGR02937">
    <property type="entry name" value="sigma70-ECF"/>
    <property type="match status" value="1"/>
</dbReference>
<dbReference type="PANTHER" id="PTHR43133">
    <property type="entry name" value="RNA POLYMERASE ECF-TYPE SIGMA FACTO"/>
    <property type="match status" value="1"/>
</dbReference>
<dbReference type="OrthoDB" id="7620544at2"/>
<evidence type="ECO:0000259" key="6">
    <source>
        <dbReference type="Pfam" id="PF08281"/>
    </source>
</evidence>
<comment type="caution">
    <text evidence="7">The sequence shown here is derived from an EMBL/GenBank/DDBJ whole genome shotgun (WGS) entry which is preliminary data.</text>
</comment>
<dbReference type="EMBL" id="SACN01000002">
    <property type="protein sequence ID" value="RVT90933.1"/>
    <property type="molecule type" value="Genomic_DNA"/>
</dbReference>
<accession>A0A437M013</accession>
<keyword evidence="4" id="KW-0804">Transcription</keyword>
<gene>
    <name evidence="7" type="ORF">EOD43_15460</name>
</gene>
<dbReference type="InterPro" id="IPR013325">
    <property type="entry name" value="RNA_pol_sigma_r2"/>
</dbReference>
<evidence type="ECO:0000259" key="5">
    <source>
        <dbReference type="Pfam" id="PF04542"/>
    </source>
</evidence>
<proteinExistence type="inferred from homology"/>
<evidence type="ECO:0000313" key="7">
    <source>
        <dbReference type="EMBL" id="RVT90933.1"/>
    </source>
</evidence>
<organism evidence="7 8">
    <name type="scientific">Sphingomonas crocodyli</name>
    <dbReference type="NCBI Taxonomy" id="1979270"/>
    <lineage>
        <taxon>Bacteria</taxon>
        <taxon>Pseudomonadati</taxon>
        <taxon>Pseudomonadota</taxon>
        <taxon>Alphaproteobacteria</taxon>
        <taxon>Sphingomonadales</taxon>
        <taxon>Sphingomonadaceae</taxon>
        <taxon>Sphingomonas</taxon>
    </lineage>
</organism>
<protein>
    <submittedName>
        <fullName evidence="7">RNA polymerase sigma factor</fullName>
    </submittedName>
</protein>
<dbReference type="Proteomes" id="UP000282971">
    <property type="component" value="Unassembled WGS sequence"/>
</dbReference>
<name>A0A437M013_9SPHN</name>
<dbReference type="Pfam" id="PF04542">
    <property type="entry name" value="Sigma70_r2"/>
    <property type="match status" value="1"/>
</dbReference>
<feature type="domain" description="RNA polymerase sigma factor 70 region 4 type 2" evidence="6">
    <location>
        <begin position="109"/>
        <end position="161"/>
    </location>
</feature>
<dbReference type="GO" id="GO:0003677">
    <property type="term" value="F:DNA binding"/>
    <property type="evidence" value="ECO:0007669"/>
    <property type="project" value="InterPro"/>
</dbReference>
<sequence length="170" mass="19210">MPTNAAALTRLLLVERLSLQRLAQRIAGSLSVAEDVTQSLWFRIQRIEDDPPIINKRAFLFRLATNLATDHVRAARRHSALFESGMLPTEVADDRPSVERSLIGRERLEKVLAALDELPPRVRQVFVMRKFDELPVAEIADRLGLSRSAIAKMLQRALLHCDARLHDDGD</sequence>
<keyword evidence="3" id="KW-0731">Sigma factor</keyword>
<evidence type="ECO:0000256" key="2">
    <source>
        <dbReference type="ARBA" id="ARBA00023015"/>
    </source>
</evidence>
<dbReference type="InterPro" id="IPR036388">
    <property type="entry name" value="WH-like_DNA-bd_sf"/>
</dbReference>
<dbReference type="InterPro" id="IPR013249">
    <property type="entry name" value="RNA_pol_sigma70_r4_t2"/>
</dbReference>
<dbReference type="GO" id="GO:0006352">
    <property type="term" value="P:DNA-templated transcription initiation"/>
    <property type="evidence" value="ECO:0007669"/>
    <property type="project" value="InterPro"/>
</dbReference>
<evidence type="ECO:0000256" key="3">
    <source>
        <dbReference type="ARBA" id="ARBA00023082"/>
    </source>
</evidence>
<dbReference type="InterPro" id="IPR007627">
    <property type="entry name" value="RNA_pol_sigma70_r2"/>
</dbReference>
<dbReference type="GO" id="GO:0016987">
    <property type="term" value="F:sigma factor activity"/>
    <property type="evidence" value="ECO:0007669"/>
    <property type="project" value="UniProtKB-KW"/>
</dbReference>
<dbReference type="PANTHER" id="PTHR43133:SF63">
    <property type="entry name" value="RNA POLYMERASE SIGMA FACTOR FECI-RELATED"/>
    <property type="match status" value="1"/>
</dbReference>
<dbReference type="Gene3D" id="1.10.10.10">
    <property type="entry name" value="Winged helix-like DNA-binding domain superfamily/Winged helix DNA-binding domain"/>
    <property type="match status" value="1"/>
</dbReference>
<evidence type="ECO:0000256" key="4">
    <source>
        <dbReference type="ARBA" id="ARBA00023163"/>
    </source>
</evidence>
<keyword evidence="8" id="KW-1185">Reference proteome</keyword>
<dbReference type="RefSeq" id="WP_127744948.1">
    <property type="nucleotide sequence ID" value="NZ_SACN01000002.1"/>
</dbReference>
<dbReference type="SUPFAM" id="SSF88946">
    <property type="entry name" value="Sigma2 domain of RNA polymerase sigma factors"/>
    <property type="match status" value="1"/>
</dbReference>
<evidence type="ECO:0000313" key="8">
    <source>
        <dbReference type="Proteomes" id="UP000282971"/>
    </source>
</evidence>
<dbReference type="Pfam" id="PF08281">
    <property type="entry name" value="Sigma70_r4_2"/>
    <property type="match status" value="1"/>
</dbReference>
<reference evidence="7 8" key="1">
    <citation type="submission" date="2019-01" db="EMBL/GenBank/DDBJ databases">
        <authorList>
            <person name="Chen W.-M."/>
        </authorList>
    </citation>
    <scope>NUCLEOTIDE SEQUENCE [LARGE SCALE GENOMIC DNA]</scope>
    <source>
        <strain evidence="7 8">CCP-7</strain>
    </source>
</reference>
<dbReference type="SUPFAM" id="SSF88659">
    <property type="entry name" value="Sigma3 and sigma4 domains of RNA polymerase sigma factors"/>
    <property type="match status" value="1"/>
</dbReference>
<keyword evidence="2" id="KW-0805">Transcription regulation</keyword>
<dbReference type="CDD" id="cd06171">
    <property type="entry name" value="Sigma70_r4"/>
    <property type="match status" value="1"/>
</dbReference>